<gene>
    <name evidence="3" type="primary">LOC113460985</name>
</gene>
<evidence type="ECO:0000313" key="3">
    <source>
        <dbReference type="RefSeq" id="XP_038979619.1"/>
    </source>
</evidence>
<accession>A0A8B9A8W2</accession>
<reference evidence="2" key="1">
    <citation type="journal article" date="2019" name="Nat. Commun.">
        <title>Genome-wide association mapping of date palm fruit traits.</title>
        <authorList>
            <person name="Hazzouri K.M."/>
            <person name="Gros-Balthazard M."/>
            <person name="Flowers J.M."/>
            <person name="Copetti D."/>
            <person name="Lemansour A."/>
            <person name="Lebrun M."/>
            <person name="Masmoudi K."/>
            <person name="Ferrand S."/>
            <person name="Dhar M.I."/>
            <person name="Fresquez Z.A."/>
            <person name="Rosas U."/>
            <person name="Zhang J."/>
            <person name="Talag J."/>
            <person name="Lee S."/>
            <person name="Kudrna D."/>
            <person name="Powell R.F."/>
            <person name="Leitch I.J."/>
            <person name="Krueger R.R."/>
            <person name="Wing R.A."/>
            <person name="Amiri K.M.A."/>
            <person name="Purugganan M.D."/>
        </authorList>
    </citation>
    <scope>NUCLEOTIDE SEQUENCE [LARGE SCALE GENOMIC DNA]</scope>
    <source>
        <strain evidence="2">cv. Khalas</strain>
    </source>
</reference>
<reference evidence="3" key="2">
    <citation type="submission" date="2025-08" db="UniProtKB">
        <authorList>
            <consortium name="RefSeq"/>
        </authorList>
    </citation>
    <scope>IDENTIFICATION</scope>
    <source>
        <tissue evidence="3">Young leaves</tissue>
    </source>
</reference>
<proteinExistence type="predicted"/>
<evidence type="ECO:0000256" key="1">
    <source>
        <dbReference type="SAM" id="MobiDB-lite"/>
    </source>
</evidence>
<dbReference type="GeneID" id="113460985"/>
<dbReference type="Proteomes" id="UP000228380">
    <property type="component" value="Chromosome 2"/>
</dbReference>
<feature type="region of interest" description="Disordered" evidence="1">
    <location>
        <begin position="1"/>
        <end position="24"/>
    </location>
</feature>
<feature type="compositionally biased region" description="Gly residues" evidence="1">
    <location>
        <begin position="82"/>
        <end position="92"/>
    </location>
</feature>
<evidence type="ECO:0000313" key="2">
    <source>
        <dbReference type="Proteomes" id="UP000228380"/>
    </source>
</evidence>
<name>A0A8B9A8W2_PHODC</name>
<dbReference type="AlphaFoldDB" id="A0A8B9A8W2"/>
<dbReference type="RefSeq" id="XP_038979619.1">
    <property type="nucleotide sequence ID" value="XM_039123691.1"/>
</dbReference>
<organism evidence="2 3">
    <name type="scientific">Phoenix dactylifera</name>
    <name type="common">Date palm</name>
    <dbReference type="NCBI Taxonomy" id="42345"/>
    <lineage>
        <taxon>Eukaryota</taxon>
        <taxon>Viridiplantae</taxon>
        <taxon>Streptophyta</taxon>
        <taxon>Embryophyta</taxon>
        <taxon>Tracheophyta</taxon>
        <taxon>Spermatophyta</taxon>
        <taxon>Magnoliopsida</taxon>
        <taxon>Liliopsida</taxon>
        <taxon>Arecaceae</taxon>
        <taxon>Coryphoideae</taxon>
        <taxon>Phoeniceae</taxon>
        <taxon>Phoenix</taxon>
    </lineage>
</organism>
<feature type="region of interest" description="Disordered" evidence="1">
    <location>
        <begin position="75"/>
        <end position="107"/>
    </location>
</feature>
<feature type="compositionally biased region" description="Acidic residues" evidence="1">
    <location>
        <begin position="93"/>
        <end position="105"/>
    </location>
</feature>
<protein>
    <submittedName>
        <fullName evidence="3">Uncharacterized protein LOC113460985 isoform X1</fullName>
    </submittedName>
</protein>
<keyword evidence="2" id="KW-1185">Reference proteome</keyword>
<feature type="compositionally biased region" description="Pro residues" evidence="1">
    <location>
        <begin position="1"/>
        <end position="20"/>
    </location>
</feature>
<sequence>MIPPSSPQTPPPPRSTPPLSPRNSLLSIEVRGFNSHSNPKSRFASSSHETLFPVFSTENTCRRFAKNDKWSRHAELDRVNGAGDGSGGNGDGGGDDGEHDTEEAEFGPLSKFEEVIRELEAREATLPSSSLTCWRWRKLWGSEEIFSLDTWTYRRRRLGHWVL</sequence>